<comment type="catalytic activity">
    <reaction evidence="13 14">
        <text>2 D-alanine + ATP = D-alanyl-D-alanine + ADP + phosphate + H(+)</text>
        <dbReference type="Rhea" id="RHEA:11224"/>
        <dbReference type="ChEBI" id="CHEBI:15378"/>
        <dbReference type="ChEBI" id="CHEBI:30616"/>
        <dbReference type="ChEBI" id="CHEBI:43474"/>
        <dbReference type="ChEBI" id="CHEBI:57416"/>
        <dbReference type="ChEBI" id="CHEBI:57822"/>
        <dbReference type="ChEBI" id="CHEBI:456216"/>
        <dbReference type="EC" id="6.3.2.4"/>
    </reaction>
</comment>
<evidence type="ECO:0000256" key="5">
    <source>
        <dbReference type="ARBA" id="ARBA00022723"/>
    </source>
</evidence>
<comment type="pathway">
    <text evidence="14">Cell wall biogenesis; peptidoglycan biosynthesis.</text>
</comment>
<evidence type="ECO:0000256" key="10">
    <source>
        <dbReference type="ARBA" id="ARBA00022984"/>
    </source>
</evidence>
<dbReference type="Gene3D" id="3.40.50.20">
    <property type="match status" value="1"/>
</dbReference>
<proteinExistence type="inferred from homology"/>
<comment type="cofactor">
    <cofactor evidence="1">
        <name>Mn(2+)</name>
        <dbReference type="ChEBI" id="CHEBI:29035"/>
    </cofactor>
</comment>
<keyword evidence="11" id="KW-0464">Manganese</keyword>
<evidence type="ECO:0000256" key="7">
    <source>
        <dbReference type="ARBA" id="ARBA00022840"/>
    </source>
</evidence>
<dbReference type="InterPro" id="IPR011127">
    <property type="entry name" value="Dala_Dala_lig_N"/>
</dbReference>
<dbReference type="PANTHER" id="PTHR23132">
    <property type="entry name" value="D-ALANINE--D-ALANINE LIGASE"/>
    <property type="match status" value="1"/>
</dbReference>
<organism evidence="17 18">
    <name type="scientific">Chryseosolibacter indicus</name>
    <dbReference type="NCBI Taxonomy" id="2782351"/>
    <lineage>
        <taxon>Bacteria</taxon>
        <taxon>Pseudomonadati</taxon>
        <taxon>Bacteroidota</taxon>
        <taxon>Cytophagia</taxon>
        <taxon>Cytophagales</taxon>
        <taxon>Chryseotaleaceae</taxon>
        <taxon>Chryseosolibacter</taxon>
    </lineage>
</organism>
<evidence type="ECO:0000256" key="3">
    <source>
        <dbReference type="ARBA" id="ARBA00010871"/>
    </source>
</evidence>
<evidence type="ECO:0000256" key="1">
    <source>
        <dbReference type="ARBA" id="ARBA00001936"/>
    </source>
</evidence>
<dbReference type="InterPro" id="IPR011761">
    <property type="entry name" value="ATP-grasp"/>
</dbReference>
<keyword evidence="4 14" id="KW-0436">Ligase</keyword>
<comment type="caution">
    <text evidence="17">The sequence shown here is derived from an EMBL/GenBank/DDBJ whole genome shotgun (WGS) entry which is preliminary data.</text>
</comment>
<gene>
    <name evidence="14" type="primary">ddl</name>
    <name evidence="17" type="ORF">KK060_23030</name>
</gene>
<keyword evidence="7 15" id="KW-0067">ATP-binding</keyword>
<dbReference type="PROSITE" id="PS50975">
    <property type="entry name" value="ATP_GRASP"/>
    <property type="match status" value="1"/>
</dbReference>
<dbReference type="Gene3D" id="3.30.1490.20">
    <property type="entry name" value="ATP-grasp fold, A domain"/>
    <property type="match status" value="1"/>
</dbReference>
<keyword evidence="8" id="KW-0460">Magnesium</keyword>
<keyword evidence="9 14" id="KW-0133">Cell shape</keyword>
<evidence type="ECO:0000256" key="4">
    <source>
        <dbReference type="ARBA" id="ARBA00022598"/>
    </source>
</evidence>
<dbReference type="EC" id="6.3.2.4" evidence="14"/>
<evidence type="ECO:0000256" key="6">
    <source>
        <dbReference type="ARBA" id="ARBA00022741"/>
    </source>
</evidence>
<dbReference type="NCBIfam" id="TIGR01205">
    <property type="entry name" value="D_ala_D_alaTIGR"/>
    <property type="match status" value="1"/>
</dbReference>
<evidence type="ECO:0000259" key="16">
    <source>
        <dbReference type="PROSITE" id="PS50975"/>
    </source>
</evidence>
<dbReference type="NCBIfam" id="NF002378">
    <property type="entry name" value="PRK01372.1"/>
    <property type="match status" value="1"/>
</dbReference>
<dbReference type="PROSITE" id="PS00844">
    <property type="entry name" value="DALA_DALA_LIGASE_2"/>
    <property type="match status" value="1"/>
</dbReference>
<dbReference type="PANTHER" id="PTHR23132:SF25">
    <property type="entry name" value="D-ALANINE--D-ALANINE LIGASE A"/>
    <property type="match status" value="1"/>
</dbReference>
<accession>A0ABS5VXP1</accession>
<comment type="cofactor">
    <cofactor evidence="2">
        <name>Mg(2+)</name>
        <dbReference type="ChEBI" id="CHEBI:18420"/>
    </cofactor>
</comment>
<dbReference type="InterPro" id="IPR005905">
    <property type="entry name" value="D_ala_D_ala"/>
</dbReference>
<name>A0ABS5VXP1_9BACT</name>
<dbReference type="EMBL" id="JAHESD010000088">
    <property type="protein sequence ID" value="MBT1706182.1"/>
    <property type="molecule type" value="Genomic_DNA"/>
</dbReference>
<dbReference type="InterPro" id="IPR013815">
    <property type="entry name" value="ATP_grasp_subdomain_1"/>
</dbReference>
<dbReference type="SUPFAM" id="SSF52440">
    <property type="entry name" value="PreATP-grasp domain"/>
    <property type="match status" value="1"/>
</dbReference>
<keyword evidence="12 14" id="KW-0961">Cell wall biogenesis/degradation</keyword>
<evidence type="ECO:0000256" key="13">
    <source>
        <dbReference type="ARBA" id="ARBA00047614"/>
    </source>
</evidence>
<evidence type="ECO:0000256" key="8">
    <source>
        <dbReference type="ARBA" id="ARBA00022842"/>
    </source>
</evidence>
<evidence type="ECO:0000256" key="2">
    <source>
        <dbReference type="ARBA" id="ARBA00001946"/>
    </source>
</evidence>
<dbReference type="PROSITE" id="PS00843">
    <property type="entry name" value="DALA_DALA_LIGASE_1"/>
    <property type="match status" value="1"/>
</dbReference>
<comment type="similarity">
    <text evidence="3 14">Belongs to the D-alanine--D-alanine ligase family.</text>
</comment>
<reference evidence="17 18" key="1">
    <citation type="submission" date="2021-05" db="EMBL/GenBank/DDBJ databases">
        <title>A Polyphasic approach of four new species of the genus Ohtaekwangia: Ohtaekwangia histidinii sp. nov., Ohtaekwangia cretensis sp. nov., Ohtaekwangia indiensis sp. nov., Ohtaekwangia reichenbachii sp. nov. from diverse environment.</title>
        <authorList>
            <person name="Octaviana S."/>
        </authorList>
    </citation>
    <scope>NUCLEOTIDE SEQUENCE [LARGE SCALE GENOMIC DNA]</scope>
    <source>
        <strain evidence="17 18">PWU20</strain>
    </source>
</reference>
<evidence type="ECO:0000313" key="18">
    <source>
        <dbReference type="Proteomes" id="UP000772618"/>
    </source>
</evidence>
<comment type="subcellular location">
    <subcellularLocation>
        <location evidence="14">Cytoplasm</location>
    </subcellularLocation>
</comment>
<dbReference type="InterPro" id="IPR000291">
    <property type="entry name" value="D-Ala_lig_Van_CS"/>
</dbReference>
<dbReference type="PIRSF" id="PIRSF039102">
    <property type="entry name" value="Ddl/VanB"/>
    <property type="match status" value="1"/>
</dbReference>
<sequence>MSKTKKVAILYGGRSVEHGVSVNSARNIFEYINKDLFEPLPIGISKTGQWFLTSGVTKDIEQGKALGLILDAQRPGFTLLSSGDRIKVDIIFPVLHGTDGEDGSIQGLIKAMDIPMVGTGVLGSSMSMNKIVAKRLLKEAGIPVTNFVTFHYTEKDKISFKSISEKIGVPFMVKSASLGSSVGVSKVKDEETFKTAVDEAFRYDDYMIAEEFVVGREIECAILGNHPPQASYPGEVVINSKYEFYTFDAKYVDPDAVKIELPAKLEPAEAERIRELSVKAYEALSCEDFSRVDLFLTQDGKIYINEINTIPGFTNSSMYPMMWKERGIGFTDLISRLLELAQERYDRSKRIERDFNSALKF</sequence>
<keyword evidence="10 14" id="KW-0573">Peptidoglycan synthesis</keyword>
<dbReference type="HAMAP" id="MF_00047">
    <property type="entry name" value="Dala_Dala_lig"/>
    <property type="match status" value="1"/>
</dbReference>
<dbReference type="InterPro" id="IPR011095">
    <property type="entry name" value="Dala_Dala_lig_C"/>
</dbReference>
<dbReference type="RefSeq" id="WP_254157259.1">
    <property type="nucleotide sequence ID" value="NZ_JAHESD010000088.1"/>
</dbReference>
<evidence type="ECO:0000256" key="15">
    <source>
        <dbReference type="PROSITE-ProRule" id="PRU00409"/>
    </source>
</evidence>
<keyword evidence="18" id="KW-1185">Reference proteome</keyword>
<keyword evidence="5" id="KW-0479">Metal-binding</keyword>
<keyword evidence="14" id="KW-0963">Cytoplasm</keyword>
<dbReference type="NCBIfam" id="NF002528">
    <property type="entry name" value="PRK01966.1-4"/>
    <property type="match status" value="1"/>
</dbReference>
<dbReference type="Pfam" id="PF01820">
    <property type="entry name" value="Dala_Dala_lig_N"/>
    <property type="match status" value="1"/>
</dbReference>
<dbReference type="GO" id="GO:0016874">
    <property type="term" value="F:ligase activity"/>
    <property type="evidence" value="ECO:0007669"/>
    <property type="project" value="UniProtKB-KW"/>
</dbReference>
<feature type="domain" description="ATP-grasp" evidence="16">
    <location>
        <begin position="134"/>
        <end position="339"/>
    </location>
</feature>
<dbReference type="Proteomes" id="UP000772618">
    <property type="component" value="Unassembled WGS sequence"/>
</dbReference>
<evidence type="ECO:0000313" key="17">
    <source>
        <dbReference type="EMBL" id="MBT1706182.1"/>
    </source>
</evidence>
<dbReference type="SUPFAM" id="SSF56059">
    <property type="entry name" value="Glutathione synthetase ATP-binding domain-like"/>
    <property type="match status" value="1"/>
</dbReference>
<evidence type="ECO:0000256" key="11">
    <source>
        <dbReference type="ARBA" id="ARBA00023211"/>
    </source>
</evidence>
<evidence type="ECO:0000256" key="9">
    <source>
        <dbReference type="ARBA" id="ARBA00022960"/>
    </source>
</evidence>
<protein>
    <recommendedName>
        <fullName evidence="14">D-alanine--D-alanine ligase</fullName>
        <ecNumber evidence="14">6.3.2.4</ecNumber>
    </recommendedName>
    <alternativeName>
        <fullName evidence="14">D-Ala-D-Ala ligase</fullName>
    </alternativeName>
    <alternativeName>
        <fullName evidence="14">D-alanylalanine synthetase</fullName>
    </alternativeName>
</protein>
<keyword evidence="6 15" id="KW-0547">Nucleotide-binding</keyword>
<dbReference type="Gene3D" id="3.30.470.20">
    <property type="entry name" value="ATP-grasp fold, B domain"/>
    <property type="match status" value="1"/>
</dbReference>
<dbReference type="InterPro" id="IPR016185">
    <property type="entry name" value="PreATP-grasp_dom_sf"/>
</dbReference>
<evidence type="ECO:0000256" key="12">
    <source>
        <dbReference type="ARBA" id="ARBA00023316"/>
    </source>
</evidence>
<dbReference type="Pfam" id="PF07478">
    <property type="entry name" value="Dala_Dala_lig_C"/>
    <property type="match status" value="1"/>
</dbReference>
<comment type="function">
    <text evidence="14">Cell wall formation.</text>
</comment>
<evidence type="ECO:0000256" key="14">
    <source>
        <dbReference type="HAMAP-Rule" id="MF_00047"/>
    </source>
</evidence>